<name>A0ABR0EN63_ZASCE</name>
<reference evidence="2 3" key="1">
    <citation type="journal article" date="2023" name="G3 (Bethesda)">
        <title>A chromosome-level genome assembly of Zasmidium syzygii isolated from banana leaves.</title>
        <authorList>
            <person name="van Westerhoven A.C."/>
            <person name="Mehrabi R."/>
            <person name="Talebi R."/>
            <person name="Steentjes M.B.F."/>
            <person name="Corcolon B."/>
            <person name="Chong P.A."/>
            <person name="Kema G.H.J."/>
            <person name="Seidl M.F."/>
        </authorList>
    </citation>
    <scope>NUCLEOTIDE SEQUENCE [LARGE SCALE GENOMIC DNA]</scope>
    <source>
        <strain evidence="2 3">P124</strain>
    </source>
</reference>
<proteinExistence type="predicted"/>
<feature type="domain" description="VOC" evidence="1">
    <location>
        <begin position="4"/>
        <end position="133"/>
    </location>
</feature>
<dbReference type="PROSITE" id="PS51819">
    <property type="entry name" value="VOC"/>
    <property type="match status" value="1"/>
</dbReference>
<evidence type="ECO:0000259" key="1">
    <source>
        <dbReference type="PROSITE" id="PS51819"/>
    </source>
</evidence>
<dbReference type="EMBL" id="JAXOVC010000004">
    <property type="protein sequence ID" value="KAK4502912.1"/>
    <property type="molecule type" value="Genomic_DNA"/>
</dbReference>
<gene>
    <name evidence="2" type="ORF">PRZ48_006339</name>
</gene>
<dbReference type="InterPro" id="IPR029068">
    <property type="entry name" value="Glyas_Bleomycin-R_OHBP_Dase"/>
</dbReference>
<dbReference type="Pfam" id="PF00903">
    <property type="entry name" value="Glyoxalase"/>
    <property type="match status" value="1"/>
</dbReference>
<dbReference type="SUPFAM" id="SSF54593">
    <property type="entry name" value="Glyoxalase/Bleomycin resistance protein/Dihydroxybiphenyl dioxygenase"/>
    <property type="match status" value="1"/>
</dbReference>
<sequence length="144" mass="16319">MAPTFQKITPSLPVTSVPRSIEYYTEILGFRVAGRDGDDHCWVQLSEGVNCYLRSMYNVSLLLWRTFPDIPNDVAFGKVHIRISGEEDELEKLFEGFKTKGARMHTEVTHKAWGLKNFAVTDLDENIINFDQVIAGWKPPVSSA</sequence>
<dbReference type="CDD" id="cd06587">
    <property type="entry name" value="VOC"/>
    <property type="match status" value="1"/>
</dbReference>
<dbReference type="InterPro" id="IPR037523">
    <property type="entry name" value="VOC_core"/>
</dbReference>
<protein>
    <recommendedName>
        <fullName evidence="1">VOC domain-containing protein</fullName>
    </recommendedName>
</protein>
<dbReference type="InterPro" id="IPR004360">
    <property type="entry name" value="Glyas_Fos-R_dOase_dom"/>
</dbReference>
<dbReference type="Gene3D" id="3.10.180.10">
    <property type="entry name" value="2,3-Dihydroxybiphenyl 1,2-Dioxygenase, domain 1"/>
    <property type="match status" value="1"/>
</dbReference>
<keyword evidence="3" id="KW-1185">Reference proteome</keyword>
<organism evidence="2 3">
    <name type="scientific">Zasmidium cellare</name>
    <name type="common">Wine cellar mold</name>
    <name type="synonym">Racodium cellare</name>
    <dbReference type="NCBI Taxonomy" id="395010"/>
    <lineage>
        <taxon>Eukaryota</taxon>
        <taxon>Fungi</taxon>
        <taxon>Dikarya</taxon>
        <taxon>Ascomycota</taxon>
        <taxon>Pezizomycotina</taxon>
        <taxon>Dothideomycetes</taxon>
        <taxon>Dothideomycetidae</taxon>
        <taxon>Mycosphaerellales</taxon>
        <taxon>Mycosphaerellaceae</taxon>
        <taxon>Zasmidium</taxon>
    </lineage>
</organism>
<evidence type="ECO:0000313" key="3">
    <source>
        <dbReference type="Proteomes" id="UP001305779"/>
    </source>
</evidence>
<dbReference type="Proteomes" id="UP001305779">
    <property type="component" value="Unassembled WGS sequence"/>
</dbReference>
<accession>A0ABR0EN63</accession>
<evidence type="ECO:0000313" key="2">
    <source>
        <dbReference type="EMBL" id="KAK4502912.1"/>
    </source>
</evidence>
<comment type="caution">
    <text evidence="2">The sequence shown here is derived from an EMBL/GenBank/DDBJ whole genome shotgun (WGS) entry which is preliminary data.</text>
</comment>